<protein>
    <recommendedName>
        <fullName evidence="2">Isoprenyl transferase</fullName>
        <ecNumber evidence="2">2.5.1.-</ecNumber>
    </recommendedName>
</protein>
<dbReference type="NCBIfam" id="TIGR00055">
    <property type="entry name" value="uppS"/>
    <property type="match status" value="1"/>
</dbReference>
<evidence type="ECO:0000313" key="4">
    <source>
        <dbReference type="Proteomes" id="UP000178587"/>
    </source>
</evidence>
<dbReference type="EMBL" id="MFLU01000002">
    <property type="protein sequence ID" value="OGG76133.1"/>
    <property type="molecule type" value="Genomic_DNA"/>
</dbReference>
<sequence length="229" mass="26089">MTDKVPQCIGIILDGNRRWARERGKPLFEGHRVGLRETLKKIVLAVRDRGIPHLAVFMFSTENWGRAGDEVSYLMDLFRSAAKEDLRELGREGVRIRFVGQKERFSSDLQRLMEDTEKETAHNTKITLWACLSYGGRAEIAAAAKSAVASAYGGDVSEDSLAQHLWTADMPDCDIIVRTSGEKRLSGFLMWKGAYAELFFLDAYWPDFDEKMLEDVLTEYVARERRMGK</sequence>
<evidence type="ECO:0000256" key="2">
    <source>
        <dbReference type="HAMAP-Rule" id="MF_01139"/>
    </source>
</evidence>
<feature type="binding site" evidence="2">
    <location>
        <position position="197"/>
    </location>
    <ligand>
        <name>Mg(2+)</name>
        <dbReference type="ChEBI" id="CHEBI:18420"/>
    </ligand>
</feature>
<dbReference type="CDD" id="cd00475">
    <property type="entry name" value="Cis_IPPS"/>
    <property type="match status" value="1"/>
</dbReference>
<dbReference type="EC" id="2.5.1.-" evidence="2"/>
<dbReference type="Gene3D" id="3.40.1180.10">
    <property type="entry name" value="Decaprenyl diphosphate synthase-like"/>
    <property type="match status" value="1"/>
</dbReference>
<dbReference type="Pfam" id="PF01255">
    <property type="entry name" value="Prenyltransf"/>
    <property type="match status" value="1"/>
</dbReference>
<comment type="cofactor">
    <cofactor evidence="2">
        <name>Mg(2+)</name>
        <dbReference type="ChEBI" id="CHEBI:18420"/>
    </cofactor>
    <text evidence="2">Binds 2 magnesium ions per subunit.</text>
</comment>
<dbReference type="InterPro" id="IPR036424">
    <property type="entry name" value="UPP_synth-like_sf"/>
</dbReference>
<dbReference type="PANTHER" id="PTHR10291">
    <property type="entry name" value="DEHYDRODOLICHYL DIPHOSPHATE SYNTHASE FAMILY MEMBER"/>
    <property type="match status" value="1"/>
</dbReference>
<dbReference type="PANTHER" id="PTHR10291:SF0">
    <property type="entry name" value="DEHYDRODOLICHYL DIPHOSPHATE SYNTHASE 2"/>
    <property type="match status" value="1"/>
</dbReference>
<dbReference type="GO" id="GO:0000287">
    <property type="term" value="F:magnesium ion binding"/>
    <property type="evidence" value="ECO:0007669"/>
    <property type="project" value="UniProtKB-UniRule"/>
</dbReference>
<accession>A0A1F6ER69</accession>
<evidence type="ECO:0000256" key="1">
    <source>
        <dbReference type="ARBA" id="ARBA00022679"/>
    </source>
</evidence>
<comment type="caution">
    <text evidence="3">The sequence shown here is derived from an EMBL/GenBank/DDBJ whole genome shotgun (WGS) entry which is preliminary data.</text>
</comment>
<name>A0A1F6ER69_9BACT</name>
<dbReference type="Proteomes" id="UP000178587">
    <property type="component" value="Unassembled WGS sequence"/>
</dbReference>
<feature type="binding site" evidence="2">
    <location>
        <position position="31"/>
    </location>
    <ligand>
        <name>substrate</name>
    </ligand>
</feature>
<keyword evidence="2" id="KW-0460">Magnesium</keyword>
<dbReference type="PROSITE" id="PS01066">
    <property type="entry name" value="UPP_SYNTHASE"/>
    <property type="match status" value="1"/>
</dbReference>
<dbReference type="InterPro" id="IPR018520">
    <property type="entry name" value="UPP_synth-like_CS"/>
</dbReference>
<feature type="binding site" evidence="2">
    <location>
        <position position="64"/>
    </location>
    <ligand>
        <name>substrate</name>
    </ligand>
</feature>
<reference evidence="3 4" key="1">
    <citation type="journal article" date="2016" name="Nat. Commun.">
        <title>Thousands of microbial genomes shed light on interconnected biogeochemical processes in an aquifer system.</title>
        <authorList>
            <person name="Anantharaman K."/>
            <person name="Brown C.T."/>
            <person name="Hug L.A."/>
            <person name="Sharon I."/>
            <person name="Castelle C.J."/>
            <person name="Probst A.J."/>
            <person name="Thomas B.C."/>
            <person name="Singh A."/>
            <person name="Wilkins M.J."/>
            <person name="Karaoz U."/>
            <person name="Brodie E.L."/>
            <person name="Williams K.H."/>
            <person name="Hubbard S.S."/>
            <person name="Banfield J.F."/>
        </authorList>
    </citation>
    <scope>NUCLEOTIDE SEQUENCE [LARGE SCALE GENOMIC DNA]</scope>
</reference>
<dbReference type="STRING" id="1798507.A3A34_01405"/>
<feature type="binding site" evidence="2">
    <location>
        <begin position="15"/>
        <end position="18"/>
    </location>
    <ligand>
        <name>substrate</name>
    </ligand>
</feature>
<organism evidence="3 4">
    <name type="scientific">Candidatus Kaiserbacteria bacterium RIFCSPLOWO2_01_FULL_50_24</name>
    <dbReference type="NCBI Taxonomy" id="1798507"/>
    <lineage>
        <taxon>Bacteria</taxon>
        <taxon>Candidatus Kaiseribacteriota</taxon>
    </lineage>
</organism>
<dbReference type="SUPFAM" id="SSF64005">
    <property type="entry name" value="Undecaprenyl diphosphate synthase"/>
    <property type="match status" value="1"/>
</dbReference>
<feature type="binding site" evidence="2">
    <location>
        <begin position="60"/>
        <end position="62"/>
    </location>
    <ligand>
        <name>substrate</name>
    </ligand>
</feature>
<comment type="similarity">
    <text evidence="2">Belongs to the UPP synthase family.</text>
</comment>
<dbReference type="GO" id="GO:0016094">
    <property type="term" value="P:polyprenol biosynthetic process"/>
    <property type="evidence" value="ECO:0007669"/>
    <property type="project" value="TreeGrafter"/>
</dbReference>
<feature type="binding site" evidence="2">
    <location>
        <position position="14"/>
    </location>
    <ligand>
        <name>Mg(2+)</name>
        <dbReference type="ChEBI" id="CHEBI:18420"/>
    </ligand>
</feature>
<keyword evidence="2" id="KW-0479">Metal-binding</keyword>
<evidence type="ECO:0000313" key="3">
    <source>
        <dbReference type="EMBL" id="OGG76133.1"/>
    </source>
</evidence>
<feature type="binding site" evidence="2">
    <location>
        <position position="178"/>
    </location>
    <ligand>
        <name>substrate</name>
    </ligand>
</feature>
<comment type="function">
    <text evidence="2">Catalyzes the condensation of isopentenyl diphosphate (IPP) with allylic pyrophosphates generating different type of terpenoids.</text>
</comment>
<comment type="subunit">
    <text evidence="2">Homodimer.</text>
</comment>
<dbReference type="GO" id="GO:0005829">
    <property type="term" value="C:cytosol"/>
    <property type="evidence" value="ECO:0007669"/>
    <property type="project" value="TreeGrafter"/>
</dbReference>
<feature type="binding site" evidence="2">
    <location>
        <position position="66"/>
    </location>
    <ligand>
        <name>substrate</name>
    </ligand>
</feature>
<dbReference type="InterPro" id="IPR001441">
    <property type="entry name" value="UPP_synth-like"/>
</dbReference>
<keyword evidence="1 2" id="KW-0808">Transferase</keyword>
<gene>
    <name evidence="3" type="ORF">A3A34_01405</name>
</gene>
<dbReference type="GO" id="GO:0008834">
    <property type="term" value="F:ditrans,polycis-undecaprenyl-diphosphate synthase [(2E,6E)-farnesyl-diphosphate specific] activity"/>
    <property type="evidence" value="ECO:0007669"/>
    <property type="project" value="TreeGrafter"/>
</dbReference>
<dbReference type="AlphaFoldDB" id="A0A1F6ER69"/>
<proteinExistence type="inferred from homology"/>
<dbReference type="HAMAP" id="MF_01139">
    <property type="entry name" value="ISPT"/>
    <property type="match status" value="1"/>
</dbReference>
<feature type="binding site" evidence="2">
    <location>
        <position position="19"/>
    </location>
    <ligand>
        <name>substrate</name>
    </ligand>
</feature>
<feature type="active site" description="Proton acceptor" evidence="2">
    <location>
        <position position="63"/>
    </location>
</feature>
<comment type="caution">
    <text evidence="2">Lacks conserved residue(s) required for the propagation of feature annotation.</text>
</comment>
<feature type="active site" evidence="2">
    <location>
        <position position="14"/>
    </location>
</feature>
<feature type="binding site" evidence="2">
    <location>
        <begin position="184"/>
        <end position="186"/>
    </location>
    <ligand>
        <name>substrate</name>
    </ligand>
</feature>